<feature type="region of interest" description="Disordered" evidence="1">
    <location>
        <begin position="1"/>
        <end position="58"/>
    </location>
</feature>
<sequence length="75" mass="8366">MPPAWRCRATPPRTAPGAVARHQPATGREPDRHCRRCDRAASAQAHRRSRHPLPSRDASRLFEAAVLRVVKPHCG</sequence>
<organism evidence="2">
    <name type="scientific">Billgrantia gudaonensis</name>
    <dbReference type="NCBI Taxonomy" id="376427"/>
    <lineage>
        <taxon>Bacteria</taxon>
        <taxon>Pseudomonadati</taxon>
        <taxon>Pseudomonadota</taxon>
        <taxon>Gammaproteobacteria</taxon>
        <taxon>Oceanospirillales</taxon>
        <taxon>Halomonadaceae</taxon>
        <taxon>Billgrantia</taxon>
    </lineage>
</organism>
<reference evidence="2" key="1">
    <citation type="submission" date="2018-12" db="EMBL/GenBank/DDBJ databases">
        <authorList>
            <person name="Jadhav K."/>
            <person name="Kushwaha B."/>
            <person name="Jadhav I."/>
        </authorList>
    </citation>
    <scope>NUCLEOTIDE SEQUENCE [LARGE SCALE GENOMIC DNA]</scope>
    <source>
        <strain evidence="2">SBS 10</strain>
    </source>
</reference>
<evidence type="ECO:0000256" key="1">
    <source>
        <dbReference type="SAM" id="MobiDB-lite"/>
    </source>
</evidence>
<dbReference type="EMBL" id="RXHI01000017">
    <property type="protein sequence ID" value="RUA22419.1"/>
    <property type="molecule type" value="Genomic_DNA"/>
</dbReference>
<accession>A0A3S0VSR3</accession>
<protein>
    <submittedName>
        <fullName evidence="2">Uncharacterized protein</fullName>
    </submittedName>
</protein>
<comment type="caution">
    <text evidence="2">The sequence shown here is derived from an EMBL/GenBank/DDBJ whole genome shotgun (WGS) entry which is preliminary data.</text>
</comment>
<name>A0A3S0VSR3_9GAMM</name>
<proteinExistence type="predicted"/>
<evidence type="ECO:0000313" key="2">
    <source>
        <dbReference type="EMBL" id="RUA22419.1"/>
    </source>
</evidence>
<dbReference type="AlphaFoldDB" id="A0A3S0VSR3"/>
<gene>
    <name evidence="2" type="ORF">DSL92_05935</name>
</gene>